<dbReference type="SUPFAM" id="SSF109604">
    <property type="entry name" value="HD-domain/PDEase-like"/>
    <property type="match status" value="1"/>
</dbReference>
<comment type="caution">
    <text evidence="1">The sequence shown here is derived from an EMBL/GenBank/DDBJ whole genome shotgun (WGS) entry which is preliminary data.</text>
</comment>
<dbReference type="AlphaFoldDB" id="X1VUR7"/>
<accession>X1VUR7</accession>
<evidence type="ECO:0008006" key="2">
    <source>
        <dbReference type="Google" id="ProtNLM"/>
    </source>
</evidence>
<protein>
    <recommendedName>
        <fullName evidence="2">HD domain-containing protein</fullName>
    </recommendedName>
</protein>
<name>X1VUR7_9ZZZZ</name>
<dbReference type="EMBL" id="BARW01029862">
    <property type="protein sequence ID" value="GAJ14025.1"/>
    <property type="molecule type" value="Genomic_DNA"/>
</dbReference>
<organism evidence="1">
    <name type="scientific">marine sediment metagenome</name>
    <dbReference type="NCBI Taxonomy" id="412755"/>
    <lineage>
        <taxon>unclassified sequences</taxon>
        <taxon>metagenomes</taxon>
        <taxon>ecological metagenomes</taxon>
    </lineage>
</organism>
<proteinExistence type="predicted"/>
<reference evidence="1" key="1">
    <citation type="journal article" date="2014" name="Front. Microbiol.">
        <title>High frequency of phylogenetically diverse reductive dehalogenase-homologous genes in deep subseafloor sedimentary metagenomes.</title>
        <authorList>
            <person name="Kawai M."/>
            <person name="Futagami T."/>
            <person name="Toyoda A."/>
            <person name="Takaki Y."/>
            <person name="Nishi S."/>
            <person name="Hori S."/>
            <person name="Arai W."/>
            <person name="Tsubouchi T."/>
            <person name="Morono Y."/>
            <person name="Uchiyama I."/>
            <person name="Ito T."/>
            <person name="Fujiyama A."/>
            <person name="Inagaki F."/>
            <person name="Takami H."/>
        </authorList>
    </citation>
    <scope>NUCLEOTIDE SEQUENCE</scope>
    <source>
        <strain evidence="1">Expedition CK06-06</strain>
    </source>
</reference>
<dbReference type="Gene3D" id="1.10.3210.10">
    <property type="entry name" value="Hypothetical protein af1432"/>
    <property type="match status" value="1"/>
</dbReference>
<evidence type="ECO:0000313" key="1">
    <source>
        <dbReference type="EMBL" id="GAJ14025.1"/>
    </source>
</evidence>
<feature type="non-terminal residue" evidence="1">
    <location>
        <position position="250"/>
    </location>
</feature>
<feature type="non-terminal residue" evidence="1">
    <location>
        <position position="1"/>
    </location>
</feature>
<gene>
    <name evidence="1" type="ORF">S12H4_47885</name>
</gene>
<sequence>FKNLQKKAFNFSRYKIYGILTSRIARNFFDVFPSIRDPLSSEAVKEIGKDYNISFLPFDLYLVSMIRDIGKLVIGEVLPEIFSKIEEFFRYRISDYKTINRIEAKLLKEELNNGEEYIDHSWFAKEILKKMGHHNLFQDAVLNHHKAEGHPTRLSEYLALCNSLIVREPFDETDEENALIAKVDTDSLDRFLRRYSLGEEEFHHILSGVETFMNSISDYLNIQNYERSALGFRIMDEPQTDKLYRKLNNL</sequence>